<protein>
    <submittedName>
        <fullName evidence="1">Uncharacterized protein</fullName>
    </submittedName>
</protein>
<accession>A0A8J9U895</accession>
<gene>
    <name evidence="1" type="ORF">BINO364_LOCUS2477</name>
</gene>
<organism evidence="1 2">
    <name type="scientific">Brenthis ino</name>
    <name type="common">lesser marbled fritillary</name>
    <dbReference type="NCBI Taxonomy" id="405034"/>
    <lineage>
        <taxon>Eukaryota</taxon>
        <taxon>Metazoa</taxon>
        <taxon>Ecdysozoa</taxon>
        <taxon>Arthropoda</taxon>
        <taxon>Hexapoda</taxon>
        <taxon>Insecta</taxon>
        <taxon>Pterygota</taxon>
        <taxon>Neoptera</taxon>
        <taxon>Endopterygota</taxon>
        <taxon>Lepidoptera</taxon>
        <taxon>Glossata</taxon>
        <taxon>Ditrysia</taxon>
        <taxon>Papilionoidea</taxon>
        <taxon>Nymphalidae</taxon>
        <taxon>Heliconiinae</taxon>
        <taxon>Argynnini</taxon>
        <taxon>Brenthis</taxon>
    </lineage>
</organism>
<dbReference type="EMBL" id="OV170230">
    <property type="protein sequence ID" value="CAH0715567.1"/>
    <property type="molecule type" value="Genomic_DNA"/>
</dbReference>
<feature type="non-terminal residue" evidence="1">
    <location>
        <position position="107"/>
    </location>
</feature>
<evidence type="ECO:0000313" key="2">
    <source>
        <dbReference type="Proteomes" id="UP000838878"/>
    </source>
</evidence>
<keyword evidence="2" id="KW-1185">Reference proteome</keyword>
<name>A0A8J9U895_9NEOP</name>
<dbReference type="AlphaFoldDB" id="A0A8J9U895"/>
<reference evidence="1" key="1">
    <citation type="submission" date="2021-12" db="EMBL/GenBank/DDBJ databases">
        <authorList>
            <person name="Martin H S."/>
        </authorList>
    </citation>
    <scope>NUCLEOTIDE SEQUENCE</scope>
</reference>
<dbReference type="Proteomes" id="UP000838878">
    <property type="component" value="Chromosome 10"/>
</dbReference>
<evidence type="ECO:0000313" key="1">
    <source>
        <dbReference type="EMBL" id="CAH0715567.1"/>
    </source>
</evidence>
<sequence>MRVCLCRHQARSILFACAKDARVCGDCLYTEARVGAALVGDSGDNLRIDVRAHIESPNGILYDDADGADQLTRRHKSSLEHLHLPKNANFRPIILLIYGSKKTFVNF</sequence>
<proteinExistence type="predicted"/>